<dbReference type="Gene3D" id="3.30.70.330">
    <property type="match status" value="1"/>
</dbReference>
<sequence>MYARTSLSTEEANLSWASPSRMRDSMRGVPRFSTSGNQVPEPRGSILSRRSSFNTFSGGGSKNYNNGRPSLSGVFEDRFQQGPPSGSRPRSGGRLFGETFDVDMIEEDRELTYDDNRGRNGRENMPDYLFGPLSNRIPKRRSILTVDNDDDTSGQPPTKGILFERPAGFEKISSSDGIKGPPLKQLGDTINLPGYTRSPPKEIHEEDTIDYRELSDEDFERSCWMLVFGLKNLSTDDVLGYLSEEFGSVLKTSKKEGTNYIYVRFTNPMIVRKGINRRCISMSSDEIIGLAKPLDYQFLSGNGFVMGDGGKENKNGTSKFISNNRLGVRKVDLGKNDQGMISAGNAVKKDGLITKLWNFVNT</sequence>
<keyword evidence="2" id="KW-1185">Reference proteome</keyword>
<dbReference type="AlphaFoldDB" id="A0A0N5B6Y8"/>
<organism evidence="2 3">
    <name type="scientific">Strongyloides papillosus</name>
    <name type="common">Intestinal threadworm</name>
    <dbReference type="NCBI Taxonomy" id="174720"/>
    <lineage>
        <taxon>Eukaryota</taxon>
        <taxon>Metazoa</taxon>
        <taxon>Ecdysozoa</taxon>
        <taxon>Nematoda</taxon>
        <taxon>Chromadorea</taxon>
        <taxon>Rhabditida</taxon>
        <taxon>Tylenchina</taxon>
        <taxon>Panagrolaimomorpha</taxon>
        <taxon>Strongyloidoidea</taxon>
        <taxon>Strongyloididae</taxon>
        <taxon>Strongyloides</taxon>
    </lineage>
</organism>
<feature type="compositionally biased region" description="Low complexity" evidence="1">
    <location>
        <begin position="82"/>
        <end position="93"/>
    </location>
</feature>
<evidence type="ECO:0000313" key="3">
    <source>
        <dbReference type="WBParaSite" id="SPAL_0000182500.1"/>
    </source>
</evidence>
<feature type="region of interest" description="Disordered" evidence="1">
    <location>
        <begin position="172"/>
        <end position="202"/>
    </location>
</feature>
<feature type="compositionally biased region" description="Polar residues" evidence="1">
    <location>
        <begin position="1"/>
        <end position="18"/>
    </location>
</feature>
<name>A0A0N5B6Y8_STREA</name>
<accession>A0A0N5B6Y8</accession>
<proteinExistence type="predicted"/>
<feature type="region of interest" description="Disordered" evidence="1">
    <location>
        <begin position="1"/>
        <end position="96"/>
    </location>
</feature>
<feature type="region of interest" description="Disordered" evidence="1">
    <location>
        <begin position="146"/>
        <end position="165"/>
    </location>
</feature>
<dbReference type="InterPro" id="IPR012677">
    <property type="entry name" value="Nucleotide-bd_a/b_plait_sf"/>
</dbReference>
<protein>
    <submittedName>
        <fullName evidence="3">RRM Nup35-type domain-containing protein</fullName>
    </submittedName>
</protein>
<reference evidence="3" key="1">
    <citation type="submission" date="2017-02" db="UniProtKB">
        <authorList>
            <consortium name="WormBaseParasite"/>
        </authorList>
    </citation>
    <scope>IDENTIFICATION</scope>
</reference>
<dbReference type="WBParaSite" id="SPAL_0000182500.1">
    <property type="protein sequence ID" value="SPAL_0000182500.1"/>
    <property type="gene ID" value="SPAL_0000182500"/>
</dbReference>
<evidence type="ECO:0000313" key="2">
    <source>
        <dbReference type="Proteomes" id="UP000046392"/>
    </source>
</evidence>
<feature type="compositionally biased region" description="Polar residues" evidence="1">
    <location>
        <begin position="48"/>
        <end position="69"/>
    </location>
</feature>
<dbReference type="Proteomes" id="UP000046392">
    <property type="component" value="Unplaced"/>
</dbReference>
<evidence type="ECO:0000256" key="1">
    <source>
        <dbReference type="SAM" id="MobiDB-lite"/>
    </source>
</evidence>